<dbReference type="Proteomes" id="UP000324222">
    <property type="component" value="Unassembled WGS sequence"/>
</dbReference>
<accession>A0A5B7EC58</accession>
<evidence type="ECO:0000313" key="3">
    <source>
        <dbReference type="Proteomes" id="UP000324222"/>
    </source>
</evidence>
<gene>
    <name evidence="2" type="ORF">E2C01_024227</name>
</gene>
<sequence length="76" mass="8584">MGVVRGGYYCRCAGVRQRCVEHEWRAREQGRSEGRGREVKECEDLKDIRTGSMCGVEPPNTQHQADSVWDELGGTD</sequence>
<comment type="caution">
    <text evidence="2">The sequence shown here is derived from an EMBL/GenBank/DDBJ whole genome shotgun (WGS) entry which is preliminary data.</text>
</comment>
<protein>
    <submittedName>
        <fullName evidence="2">Uncharacterized protein</fullName>
    </submittedName>
</protein>
<dbReference type="AlphaFoldDB" id="A0A5B7EC58"/>
<proteinExistence type="predicted"/>
<feature type="region of interest" description="Disordered" evidence="1">
    <location>
        <begin position="53"/>
        <end position="76"/>
    </location>
</feature>
<name>A0A5B7EC58_PORTR</name>
<keyword evidence="3" id="KW-1185">Reference proteome</keyword>
<organism evidence="2 3">
    <name type="scientific">Portunus trituberculatus</name>
    <name type="common">Swimming crab</name>
    <name type="synonym">Neptunus trituberculatus</name>
    <dbReference type="NCBI Taxonomy" id="210409"/>
    <lineage>
        <taxon>Eukaryota</taxon>
        <taxon>Metazoa</taxon>
        <taxon>Ecdysozoa</taxon>
        <taxon>Arthropoda</taxon>
        <taxon>Crustacea</taxon>
        <taxon>Multicrustacea</taxon>
        <taxon>Malacostraca</taxon>
        <taxon>Eumalacostraca</taxon>
        <taxon>Eucarida</taxon>
        <taxon>Decapoda</taxon>
        <taxon>Pleocyemata</taxon>
        <taxon>Brachyura</taxon>
        <taxon>Eubrachyura</taxon>
        <taxon>Portunoidea</taxon>
        <taxon>Portunidae</taxon>
        <taxon>Portuninae</taxon>
        <taxon>Portunus</taxon>
    </lineage>
</organism>
<dbReference type="EMBL" id="VSRR010002343">
    <property type="protein sequence ID" value="MPC30955.1"/>
    <property type="molecule type" value="Genomic_DNA"/>
</dbReference>
<reference evidence="2 3" key="1">
    <citation type="submission" date="2019-05" db="EMBL/GenBank/DDBJ databases">
        <title>Another draft genome of Portunus trituberculatus and its Hox gene families provides insights of decapod evolution.</title>
        <authorList>
            <person name="Jeong J.-H."/>
            <person name="Song I."/>
            <person name="Kim S."/>
            <person name="Choi T."/>
            <person name="Kim D."/>
            <person name="Ryu S."/>
            <person name="Kim W."/>
        </authorList>
    </citation>
    <scope>NUCLEOTIDE SEQUENCE [LARGE SCALE GENOMIC DNA]</scope>
    <source>
        <tissue evidence="2">Muscle</tissue>
    </source>
</reference>
<evidence type="ECO:0000313" key="2">
    <source>
        <dbReference type="EMBL" id="MPC30955.1"/>
    </source>
</evidence>
<evidence type="ECO:0000256" key="1">
    <source>
        <dbReference type="SAM" id="MobiDB-lite"/>
    </source>
</evidence>